<keyword evidence="2" id="KW-1185">Reference proteome</keyword>
<comment type="caution">
    <text evidence="1">The sequence shown here is derived from an EMBL/GenBank/DDBJ whole genome shotgun (WGS) entry which is preliminary data.</text>
</comment>
<sequence length="150" mass="16360">MDTTEMRRLFEAHRAAEAARDIDGILRTFVSDCFLETKALGLRSQGTDAVRAAYQQQYFTAFPDLAPEDEGIAYGDDVIAVWGTLRGTSRGDWLGIPPGGGSFAVPFANVVPFRDGLMAGESIYFDLATLCDQATIPLGEIRKAAARRRP</sequence>
<dbReference type="Gene3D" id="3.10.450.50">
    <property type="match status" value="1"/>
</dbReference>
<evidence type="ECO:0008006" key="3">
    <source>
        <dbReference type="Google" id="ProtNLM"/>
    </source>
</evidence>
<accession>A0ABX3Y767</accession>
<dbReference type="Proteomes" id="UP000194266">
    <property type="component" value="Unassembled WGS sequence"/>
</dbReference>
<evidence type="ECO:0000313" key="2">
    <source>
        <dbReference type="Proteomes" id="UP000194266"/>
    </source>
</evidence>
<dbReference type="SUPFAM" id="SSF54427">
    <property type="entry name" value="NTF2-like"/>
    <property type="match status" value="1"/>
</dbReference>
<proteinExistence type="predicted"/>
<dbReference type="InterPro" id="IPR009959">
    <property type="entry name" value="Cyclase_SnoaL-like"/>
</dbReference>
<dbReference type="PANTHER" id="PTHR38436">
    <property type="entry name" value="POLYKETIDE CYCLASE SNOAL-LIKE DOMAIN"/>
    <property type="match status" value="1"/>
</dbReference>
<name>A0ABX3Y767_9ACTN</name>
<evidence type="ECO:0000313" key="1">
    <source>
        <dbReference type="EMBL" id="OSZ55644.1"/>
    </source>
</evidence>
<organism evidence="1 2">
    <name type="scientific">Streptomyces pharetrae CZA14</name>
    <dbReference type="NCBI Taxonomy" id="1144883"/>
    <lineage>
        <taxon>Bacteria</taxon>
        <taxon>Bacillati</taxon>
        <taxon>Actinomycetota</taxon>
        <taxon>Actinomycetes</taxon>
        <taxon>Kitasatosporales</taxon>
        <taxon>Streptomycetaceae</taxon>
        <taxon>Streptomyces</taxon>
    </lineage>
</organism>
<reference evidence="1 2" key="1">
    <citation type="submission" date="2016-12" db="EMBL/GenBank/DDBJ databases">
        <title>Genome Mining:The Detection of Biosynthetic Gene Clusters to Aid in the Expression of Curamycin A produced by Streptomyces sp. strain CZA14.</title>
        <authorList>
            <person name="Durrell K.A."/>
            <person name="Kirby B.M."/>
            <person name="Khan W."/>
            <person name="Mthethwa T."/>
            <person name="Le Roes-Hill M."/>
        </authorList>
    </citation>
    <scope>NUCLEOTIDE SEQUENCE [LARGE SCALE GENOMIC DNA]</scope>
    <source>
        <strain evidence="1 2">CZA14</strain>
    </source>
</reference>
<protein>
    <recommendedName>
        <fullName evidence="3">SnoaL-like domain-containing protein</fullName>
    </recommendedName>
</protein>
<dbReference type="EMBL" id="MRYD01000448">
    <property type="protein sequence ID" value="OSZ55644.1"/>
    <property type="molecule type" value="Genomic_DNA"/>
</dbReference>
<dbReference type="InterPro" id="IPR032710">
    <property type="entry name" value="NTF2-like_dom_sf"/>
</dbReference>
<dbReference type="Pfam" id="PF07366">
    <property type="entry name" value="SnoaL"/>
    <property type="match status" value="1"/>
</dbReference>
<dbReference type="PANTHER" id="PTHR38436:SF1">
    <property type="entry name" value="ESTER CYCLASE"/>
    <property type="match status" value="1"/>
</dbReference>
<dbReference type="RefSeq" id="WP_086173528.1">
    <property type="nucleotide sequence ID" value="NZ_MRYD01000448.1"/>
</dbReference>
<gene>
    <name evidence="1" type="ORF">OQI_37345</name>
</gene>